<evidence type="ECO:0000313" key="2">
    <source>
        <dbReference type="Proteomes" id="UP000017559"/>
    </source>
</evidence>
<name>V2WRY5_MONRO</name>
<dbReference type="EMBL" id="AWSO01001716">
    <property type="protein sequence ID" value="ESK82995.1"/>
    <property type="molecule type" value="Genomic_DNA"/>
</dbReference>
<evidence type="ECO:0000313" key="1">
    <source>
        <dbReference type="EMBL" id="ESK82995.1"/>
    </source>
</evidence>
<comment type="caution">
    <text evidence="1">The sequence shown here is derived from an EMBL/GenBank/DDBJ whole genome shotgun (WGS) entry which is preliminary data.</text>
</comment>
<gene>
    <name evidence="1" type="ORF">Moror_11775</name>
</gene>
<reference evidence="1 2" key="1">
    <citation type="journal article" date="2014" name="BMC Genomics">
        <title>Genome and secretome analysis of the hemibiotrophic fungal pathogen, Moniliophthora roreri, which causes frosty pod rot disease of cacao: mechanisms of the biotrophic and necrotrophic phases.</title>
        <authorList>
            <person name="Meinhardt L.W."/>
            <person name="Costa G.G.L."/>
            <person name="Thomazella D.P.T."/>
            <person name="Teixeira P.J.P.L."/>
            <person name="Carazzolle M.F."/>
            <person name="Schuster S.C."/>
            <person name="Carlson J.E."/>
            <person name="Guiltinan M.J."/>
            <person name="Mieczkowski P."/>
            <person name="Farmer A."/>
            <person name="Ramaraj T."/>
            <person name="Crozier J."/>
            <person name="Davis R.E."/>
            <person name="Shao J."/>
            <person name="Melnick R.L."/>
            <person name="Pereira G.A.G."/>
            <person name="Bailey B.A."/>
        </authorList>
    </citation>
    <scope>NUCLEOTIDE SEQUENCE [LARGE SCALE GENOMIC DNA]</scope>
    <source>
        <strain evidence="1 2">MCA 2997</strain>
    </source>
</reference>
<organism evidence="1 2">
    <name type="scientific">Moniliophthora roreri (strain MCA 2997)</name>
    <name type="common">Cocoa frosty pod rot fungus</name>
    <name type="synonym">Crinipellis roreri</name>
    <dbReference type="NCBI Taxonomy" id="1381753"/>
    <lineage>
        <taxon>Eukaryota</taxon>
        <taxon>Fungi</taxon>
        <taxon>Dikarya</taxon>
        <taxon>Basidiomycota</taxon>
        <taxon>Agaricomycotina</taxon>
        <taxon>Agaricomycetes</taxon>
        <taxon>Agaricomycetidae</taxon>
        <taxon>Agaricales</taxon>
        <taxon>Marasmiineae</taxon>
        <taxon>Marasmiaceae</taxon>
        <taxon>Moniliophthora</taxon>
    </lineage>
</organism>
<sequence>MLNAGHDLSHCLTPSCVYRNLHPHYNSILSIIIRPSLSSFRTPDYMKTHHSLSLSSPSLWLYSISPASLATRLSRFCKLLQTKSAKERLHMSYHRHATATLPTVSSTALNATPGAGSTAISPANMSAHPRGPVIVGTSSLFRMLDPLLTTPMTTGNFRVQRLVNRAPGNFHRSFALEDAQSSTSVKLQAKCIGNPADAANLTVPAGYGVLFL</sequence>
<dbReference type="KEGG" id="mrr:Moror_11775"/>
<dbReference type="Proteomes" id="UP000017559">
    <property type="component" value="Unassembled WGS sequence"/>
</dbReference>
<keyword evidence="2" id="KW-1185">Reference proteome</keyword>
<dbReference type="AlphaFoldDB" id="V2WRY5"/>
<accession>V2WRY5</accession>
<proteinExistence type="predicted"/>
<protein>
    <submittedName>
        <fullName evidence="1">Uncharacterized protein</fullName>
    </submittedName>
</protein>
<dbReference type="HOGENOM" id="CLU_1300017_0_0_1"/>